<dbReference type="Proteomes" id="UP001066276">
    <property type="component" value="Chromosome 2_1"/>
</dbReference>
<proteinExistence type="predicted"/>
<accession>A0AAV7VM30</accession>
<dbReference type="AlphaFoldDB" id="A0AAV7VM30"/>
<keyword evidence="2" id="KW-1185">Reference proteome</keyword>
<gene>
    <name evidence="1" type="ORF">NDU88_004914</name>
</gene>
<protein>
    <submittedName>
        <fullName evidence="1">Uncharacterized protein</fullName>
    </submittedName>
</protein>
<comment type="caution">
    <text evidence="1">The sequence shown here is derived from an EMBL/GenBank/DDBJ whole genome shotgun (WGS) entry which is preliminary data.</text>
</comment>
<name>A0AAV7VM30_PLEWA</name>
<dbReference type="EMBL" id="JANPWB010000003">
    <property type="protein sequence ID" value="KAJ1201099.1"/>
    <property type="molecule type" value="Genomic_DNA"/>
</dbReference>
<sequence>MVHAPEGDWLRIRIGRCLGQGYKSKMELSKVVKALKVLQDEGWEDLIKEGVLEEAWVGLRRPKRLSAEGVLAAVAACASPLKIYKKFKSKSATGRKVTCSPEIDEVVGDDIVAPQSLGGVRRRGASSLPGCQGSSLLRRVKAGGRGSGLVSAVKVGSRMGAQVRFAHARMGKMRQARSPLERGNKLNMGAVEERPLGCTSNMAAPSVDSRLISALKERNLGTPVKMAAPVFNVEDEVVVSSDDDEDLQVSQDSVLVKGTKGNVGSYRQKGGRFMQ</sequence>
<evidence type="ECO:0000313" key="1">
    <source>
        <dbReference type="EMBL" id="KAJ1201099.1"/>
    </source>
</evidence>
<organism evidence="1 2">
    <name type="scientific">Pleurodeles waltl</name>
    <name type="common">Iberian ribbed newt</name>
    <dbReference type="NCBI Taxonomy" id="8319"/>
    <lineage>
        <taxon>Eukaryota</taxon>
        <taxon>Metazoa</taxon>
        <taxon>Chordata</taxon>
        <taxon>Craniata</taxon>
        <taxon>Vertebrata</taxon>
        <taxon>Euteleostomi</taxon>
        <taxon>Amphibia</taxon>
        <taxon>Batrachia</taxon>
        <taxon>Caudata</taxon>
        <taxon>Salamandroidea</taxon>
        <taxon>Salamandridae</taxon>
        <taxon>Pleurodelinae</taxon>
        <taxon>Pleurodeles</taxon>
    </lineage>
</organism>
<evidence type="ECO:0000313" key="2">
    <source>
        <dbReference type="Proteomes" id="UP001066276"/>
    </source>
</evidence>
<reference evidence="1" key="1">
    <citation type="journal article" date="2022" name="bioRxiv">
        <title>Sequencing and chromosome-scale assembly of the giantPleurodeles waltlgenome.</title>
        <authorList>
            <person name="Brown T."/>
            <person name="Elewa A."/>
            <person name="Iarovenko S."/>
            <person name="Subramanian E."/>
            <person name="Araus A.J."/>
            <person name="Petzold A."/>
            <person name="Susuki M."/>
            <person name="Suzuki K.-i.T."/>
            <person name="Hayashi T."/>
            <person name="Toyoda A."/>
            <person name="Oliveira C."/>
            <person name="Osipova E."/>
            <person name="Leigh N.D."/>
            <person name="Simon A."/>
            <person name="Yun M.H."/>
        </authorList>
    </citation>
    <scope>NUCLEOTIDE SEQUENCE</scope>
    <source>
        <strain evidence="1">20211129_DDA</strain>
        <tissue evidence="1">Liver</tissue>
    </source>
</reference>